<evidence type="ECO:0000313" key="2">
    <source>
        <dbReference type="Proteomes" id="UP000322165"/>
    </source>
</evidence>
<protein>
    <submittedName>
        <fullName evidence="1">Uncharacterized protein</fullName>
    </submittedName>
</protein>
<reference evidence="1 2" key="1">
    <citation type="submission" date="2019-09" db="EMBL/GenBank/DDBJ databases">
        <title>Arenimonas chukotkensis sp. nov., a bacterium isolated from Chukotka hot spring, Arctic region, Russia.</title>
        <authorList>
            <person name="Zayulina K.S."/>
            <person name="Prokofeva M.I."/>
            <person name="Elcheninov A.G."/>
            <person name="Novikov A."/>
            <person name="Kochetkova T.V."/>
            <person name="Kublanov I.V."/>
        </authorList>
    </citation>
    <scope>NUCLEOTIDE SEQUENCE [LARGE SCALE GENOMIC DNA]</scope>
    <source>
        <strain evidence="1 2">3729k</strain>
    </source>
</reference>
<dbReference type="AlphaFoldDB" id="A0A5B2ZD28"/>
<keyword evidence="2" id="KW-1185">Reference proteome</keyword>
<dbReference type="Proteomes" id="UP000322165">
    <property type="component" value="Unassembled WGS sequence"/>
</dbReference>
<dbReference type="EMBL" id="VUOD01000002">
    <property type="protein sequence ID" value="KAA2285503.1"/>
    <property type="molecule type" value="Genomic_DNA"/>
</dbReference>
<accession>A0A5B2ZD28</accession>
<organism evidence="1 2">
    <name type="scientific">Arenimonas fontis</name>
    <dbReference type="NCBI Taxonomy" id="2608255"/>
    <lineage>
        <taxon>Bacteria</taxon>
        <taxon>Pseudomonadati</taxon>
        <taxon>Pseudomonadota</taxon>
        <taxon>Gammaproteobacteria</taxon>
        <taxon>Lysobacterales</taxon>
        <taxon>Lysobacteraceae</taxon>
        <taxon>Arenimonas</taxon>
    </lineage>
</organism>
<sequence length="187" mass="19652">MRMPPLPSLLLPVLPAIGLAGPGDGLRSPVPLAPRESVAEALTCGGPDPLYAMRVLAAEPELSAGDGVQVQADGLEGPSERIQVRFDPPAWLEVGGLRLPIHEARQSSEPASPDFRAFVHAEFRGDPATVIRALGLEPGDGHPGAIADWIRVAEREGEAGGGRCPDMVGLTVLDDGRFLLGCGWCRD</sequence>
<proteinExistence type="predicted"/>
<comment type="caution">
    <text evidence="1">The sequence shown here is derived from an EMBL/GenBank/DDBJ whole genome shotgun (WGS) entry which is preliminary data.</text>
</comment>
<name>A0A5B2ZD28_9GAMM</name>
<evidence type="ECO:0000313" key="1">
    <source>
        <dbReference type="EMBL" id="KAA2285503.1"/>
    </source>
</evidence>
<gene>
    <name evidence="1" type="ORF">F0415_02365</name>
</gene>
<dbReference type="RefSeq" id="WP_149859605.1">
    <property type="nucleotide sequence ID" value="NZ_VUOD01000002.1"/>
</dbReference>
<reference evidence="1 2" key="2">
    <citation type="submission" date="2019-09" db="EMBL/GenBank/DDBJ databases">
        <authorList>
            <person name="Mazur A."/>
        </authorList>
    </citation>
    <scope>NUCLEOTIDE SEQUENCE [LARGE SCALE GENOMIC DNA]</scope>
    <source>
        <strain evidence="1 2">3729k</strain>
    </source>
</reference>